<dbReference type="Gene3D" id="2.30.29.30">
    <property type="entry name" value="Pleckstrin-homology domain (PH domain)/Phosphotyrosine-binding domain (PTB)"/>
    <property type="match status" value="1"/>
</dbReference>
<dbReference type="Pfam" id="PF01363">
    <property type="entry name" value="FYVE"/>
    <property type="match status" value="1"/>
</dbReference>
<feature type="region of interest" description="Disordered" evidence="5">
    <location>
        <begin position="1330"/>
        <end position="1364"/>
    </location>
</feature>
<dbReference type="SMART" id="SM00064">
    <property type="entry name" value="FYVE"/>
    <property type="match status" value="1"/>
</dbReference>
<protein>
    <recommendedName>
        <fullName evidence="11">SEC7 domain-containing protein</fullName>
    </recommendedName>
</protein>
<dbReference type="InterPro" id="IPR023341">
    <property type="entry name" value="MABP"/>
</dbReference>
<keyword evidence="2 4" id="KW-0863">Zinc-finger</keyword>
<feature type="domain" description="PH" evidence="6">
    <location>
        <begin position="1212"/>
        <end position="1310"/>
    </location>
</feature>
<evidence type="ECO:0000259" key="9">
    <source>
        <dbReference type="PROSITE" id="PS51498"/>
    </source>
</evidence>
<dbReference type="InterPro" id="IPR017455">
    <property type="entry name" value="Znf_FYVE-rel"/>
</dbReference>
<dbReference type="InterPro" id="IPR001849">
    <property type="entry name" value="PH_domain"/>
</dbReference>
<organism evidence="10">
    <name type="scientific">Spongospora subterranea</name>
    <dbReference type="NCBI Taxonomy" id="70186"/>
    <lineage>
        <taxon>Eukaryota</taxon>
        <taxon>Sar</taxon>
        <taxon>Rhizaria</taxon>
        <taxon>Endomyxa</taxon>
        <taxon>Phytomyxea</taxon>
        <taxon>Plasmodiophorida</taxon>
        <taxon>Plasmodiophoridae</taxon>
        <taxon>Spongospora</taxon>
    </lineage>
</organism>
<dbReference type="SMART" id="SM00233">
    <property type="entry name" value="PH"/>
    <property type="match status" value="1"/>
</dbReference>
<dbReference type="Pfam" id="PF00169">
    <property type="entry name" value="PH"/>
    <property type="match status" value="1"/>
</dbReference>
<dbReference type="GO" id="GO:0005737">
    <property type="term" value="C:cytoplasm"/>
    <property type="evidence" value="ECO:0007669"/>
    <property type="project" value="UniProtKB-ARBA"/>
</dbReference>
<keyword evidence="1" id="KW-0479">Metal-binding</keyword>
<dbReference type="PROSITE" id="PS50003">
    <property type="entry name" value="PH_DOMAIN"/>
    <property type="match status" value="1"/>
</dbReference>
<dbReference type="PROSITE" id="PS51498">
    <property type="entry name" value="MABP"/>
    <property type="match status" value="1"/>
</dbReference>
<feature type="compositionally biased region" description="Low complexity" evidence="5">
    <location>
        <begin position="1353"/>
        <end position="1364"/>
    </location>
</feature>
<evidence type="ECO:0008006" key="11">
    <source>
        <dbReference type="Google" id="ProtNLM"/>
    </source>
</evidence>
<dbReference type="GO" id="GO:0032012">
    <property type="term" value="P:regulation of ARF protein signal transduction"/>
    <property type="evidence" value="ECO:0007669"/>
    <property type="project" value="InterPro"/>
</dbReference>
<feature type="domain" description="FYVE-type" evidence="7">
    <location>
        <begin position="1387"/>
        <end position="1446"/>
    </location>
</feature>
<dbReference type="GO" id="GO:0008270">
    <property type="term" value="F:zinc ion binding"/>
    <property type="evidence" value="ECO:0007669"/>
    <property type="project" value="UniProtKB-KW"/>
</dbReference>
<dbReference type="EMBL" id="HACM01004667">
    <property type="protein sequence ID" value="CRZ05109.1"/>
    <property type="molecule type" value="Transcribed_RNA"/>
</dbReference>
<dbReference type="InterPro" id="IPR011993">
    <property type="entry name" value="PH-like_dom_sf"/>
</dbReference>
<dbReference type="SMART" id="SM00222">
    <property type="entry name" value="Sec7"/>
    <property type="match status" value="1"/>
</dbReference>
<dbReference type="SUPFAM" id="SSF50729">
    <property type="entry name" value="PH domain-like"/>
    <property type="match status" value="1"/>
</dbReference>
<proteinExistence type="predicted"/>
<dbReference type="Gene3D" id="2.100.10.50">
    <property type="match status" value="1"/>
</dbReference>
<evidence type="ECO:0000256" key="5">
    <source>
        <dbReference type="SAM" id="MobiDB-lite"/>
    </source>
</evidence>
<dbReference type="SUPFAM" id="SSF57903">
    <property type="entry name" value="FYVE/PHD zinc finger"/>
    <property type="match status" value="1"/>
</dbReference>
<dbReference type="PANTHER" id="PTHR10663">
    <property type="entry name" value="GUANYL-NUCLEOTIDE EXCHANGE FACTOR"/>
    <property type="match status" value="1"/>
</dbReference>
<dbReference type="InterPro" id="IPR035999">
    <property type="entry name" value="Sec7_dom_sf"/>
</dbReference>
<dbReference type="InterPro" id="IPR023394">
    <property type="entry name" value="Sec7_C_sf"/>
</dbReference>
<evidence type="ECO:0000256" key="2">
    <source>
        <dbReference type="ARBA" id="ARBA00022771"/>
    </source>
</evidence>
<dbReference type="InterPro" id="IPR000306">
    <property type="entry name" value="Znf_FYVE"/>
</dbReference>
<dbReference type="SUPFAM" id="SSF48425">
    <property type="entry name" value="Sec7 domain"/>
    <property type="match status" value="1"/>
</dbReference>
<name>A0A0H5R9J9_9EUKA</name>
<evidence type="ECO:0000256" key="1">
    <source>
        <dbReference type="ARBA" id="ARBA00022723"/>
    </source>
</evidence>
<dbReference type="Gene3D" id="3.30.40.10">
    <property type="entry name" value="Zinc/RING finger domain, C3HC4 (zinc finger)"/>
    <property type="match status" value="1"/>
</dbReference>
<dbReference type="CDD" id="cd00065">
    <property type="entry name" value="FYVE_like_SF"/>
    <property type="match status" value="1"/>
</dbReference>
<dbReference type="PROSITE" id="PS50190">
    <property type="entry name" value="SEC7"/>
    <property type="match status" value="1"/>
</dbReference>
<evidence type="ECO:0000259" key="7">
    <source>
        <dbReference type="PROSITE" id="PS50178"/>
    </source>
</evidence>
<dbReference type="InterPro" id="IPR013083">
    <property type="entry name" value="Znf_RING/FYVE/PHD"/>
</dbReference>
<dbReference type="InterPro" id="IPR000904">
    <property type="entry name" value="Sec7_dom"/>
</dbReference>
<feature type="domain" description="MABP" evidence="9">
    <location>
        <begin position="85"/>
        <end position="250"/>
    </location>
</feature>
<dbReference type="PROSITE" id="PS50178">
    <property type="entry name" value="ZF_FYVE"/>
    <property type="match status" value="1"/>
</dbReference>
<feature type="domain" description="SEC7" evidence="8">
    <location>
        <begin position="792"/>
        <end position="994"/>
    </location>
</feature>
<sequence>MEEICADKHPTPPVLTKDAPFFEHLTSEPAPNEGEGDGVLRFELTNLQTVLNQEAYGCQWLEMCSAVQEGCFEKAFSAWDEKEQRDAIVDVQVVMNDFDESAPDQYKPLKSVSGGDGDINKKNGGRVVHLCIRRGQTSTNSNERDPITALSVVCDDQSQEPPLGFSKVEQTVGGRTADLSMGNGVQRTFLCYIRGTGPPIQDLALIFNSRKELAPPGYHRLVKTPNDDSADLSSLCKTGNEVFLCFRLDLRQLLHKFRIDGSSDRKWSASAALFVACLFSPSENVVVQALKSLHEILLLSQGLNVPLGIQLLNLVFQALCDSQIIARSHFTRTVQSLGLQVLLDGFLRYVYELRLETVLRVYETFFFERHKDRREALSIQIAEFLFSELAHSSQPTSRIEEESLHDASVSAEEGNISSWIRSSLLPGVIETIVLHKSCSRDMNMFQRSREINLSFRVAISDLLQRLCPQKHVHRLILGLLLTACKIESHPASFRQGTKSESIMRKIHALTLILRIISHSSAVELMTPRGPLLILRRFVCVSLLESCATVVPAIFKLVLSLFTELWQRYKHLLKTELGIIMDAVLLGMIQSGHCWPEQKIDLIEAIAQLFPTPSSLVDLFYNYDNDIQRRNLFGRLIRSLCQLSETQTMTTAIKGTKAKPNPQHPIHAAFLQSAHEANASQMNLQRTALTTVVGFLKHLAQFLSPPNLCFNECRTSISRSSSVVGIPMLEMLLTLSPRPVSKQSSFGSLFSAPDLTATLHKRSQSWCEIEAEEKKLDQAVRDKRIRSSTWVSRHMQQKKAQLLHAEAIALAKSESIKSAVAMLVDRRGSFDPDEIAMFFNAHANSLDKTEIGEFLAADFTRYMTADQFEQLRRSFMAMIDFTSMDLDSALRHFLVHSGFRLPGEAQKVDRLIQAFADAYVRDNPDLFPSDEAVYLVAFALIMLNTDMHDPRLRSGKQSRLPMNKAQFIRNVQGADSSTTMSVALLGQLFDGIAAKSIEWQGRSPDDGASLTSTTYQTGTSLTSATEKQFRLECELLCRQGLAWLKTASIRPRMYLSTDSKHIVKGMFEVVFPVLLLTLTTVLEKNSDFEVEIKTACIDGLKFASLIALAANAQEELDAFTGVLAKITFIELNKTILLPAQIRKSVVTGDHLNQSWVTDLKLLVSNRSKKAVSAIIQIANRTKKRLIFERDQSILLNIQNEFTDEVLLLDPERLFIREGHLTKVSSGSRLQIYRFFLFTDLILYAREQFQKLKLHKVVHLSMCRLMDLPDGESESSVKNSFKIVSPQKNFTVIAASANDKRIWMEDIQKQIEVCYFRHKQWVEAARSLPHDHTQSVSEAKDDTSEQTSDVTFHESPISSSQSSNNASRLMSSFIGRPKGSKGQHAQRGCRFCIRDFSMLRRKCICAWCSQTVCSNCSTHRLELLLDSTDARSPKKLQRVCDACFGHLNGSIDMEKPPQIAPP</sequence>
<dbReference type="Pfam" id="PF01369">
    <property type="entry name" value="Sec7"/>
    <property type="match status" value="1"/>
</dbReference>
<evidence type="ECO:0000313" key="10">
    <source>
        <dbReference type="EMBL" id="CRZ05109.1"/>
    </source>
</evidence>
<dbReference type="GO" id="GO:0005085">
    <property type="term" value="F:guanyl-nucleotide exchange factor activity"/>
    <property type="evidence" value="ECO:0007669"/>
    <property type="project" value="InterPro"/>
</dbReference>
<dbReference type="InterPro" id="IPR011011">
    <property type="entry name" value="Znf_FYVE_PHD"/>
</dbReference>
<reference evidence="10" key="1">
    <citation type="submission" date="2015-04" db="EMBL/GenBank/DDBJ databases">
        <title>The genome sequence of the plant pathogenic Rhizarian Plasmodiophora brassicae reveals insights in its biotrophic life cycle and the origin of chitin synthesis.</title>
        <authorList>
            <person name="Schwelm A."/>
            <person name="Fogelqvist J."/>
            <person name="Knaust A."/>
            <person name="Julke S."/>
            <person name="Lilja T."/>
            <person name="Dhandapani V."/>
            <person name="Bonilla-Rosso G."/>
            <person name="Karlsson M."/>
            <person name="Shevchenko A."/>
            <person name="Choi S.R."/>
            <person name="Kim H.G."/>
            <person name="Park J.Y."/>
            <person name="Lim Y.P."/>
            <person name="Ludwig-Muller J."/>
            <person name="Dixelius C."/>
        </authorList>
    </citation>
    <scope>NUCLEOTIDE SEQUENCE</scope>
    <source>
        <tissue evidence="10">Potato root galls</tissue>
    </source>
</reference>
<accession>A0A0H5R9J9</accession>
<evidence type="ECO:0000256" key="3">
    <source>
        <dbReference type="ARBA" id="ARBA00022833"/>
    </source>
</evidence>
<keyword evidence="3" id="KW-0862">Zinc</keyword>
<feature type="compositionally biased region" description="Basic and acidic residues" evidence="5">
    <location>
        <begin position="1330"/>
        <end position="1341"/>
    </location>
</feature>
<evidence type="ECO:0000259" key="6">
    <source>
        <dbReference type="PROSITE" id="PS50003"/>
    </source>
</evidence>
<dbReference type="InterPro" id="IPR032691">
    <property type="entry name" value="Mon2/Sec7/BIG1-like_HUS"/>
</dbReference>
<dbReference type="Gene3D" id="1.10.1000.11">
    <property type="entry name" value="Arf Nucleotide-binding Site Opener,domain 2"/>
    <property type="match status" value="1"/>
</dbReference>
<evidence type="ECO:0000259" key="8">
    <source>
        <dbReference type="PROSITE" id="PS50190"/>
    </source>
</evidence>
<evidence type="ECO:0000256" key="4">
    <source>
        <dbReference type="PROSITE-ProRule" id="PRU00091"/>
    </source>
</evidence>
<dbReference type="Pfam" id="PF12783">
    <property type="entry name" value="Sec7-like_HUS"/>
    <property type="match status" value="1"/>
</dbReference>
<dbReference type="PANTHER" id="PTHR10663:SF395">
    <property type="entry name" value="SEC7 DOMAIN CONTAINING PROTEIN"/>
    <property type="match status" value="1"/>
</dbReference>